<dbReference type="Pfam" id="PF00225">
    <property type="entry name" value="Kinesin"/>
    <property type="match status" value="2"/>
</dbReference>
<evidence type="ECO:0000313" key="14">
    <source>
        <dbReference type="Proteomes" id="UP000250043"/>
    </source>
</evidence>
<keyword evidence="8 10" id="KW-0505">Motor protein</keyword>
<dbReference type="SUPFAM" id="SSF52540">
    <property type="entry name" value="P-loop containing nucleoside triphosphate hydrolases"/>
    <property type="match status" value="1"/>
</dbReference>
<evidence type="ECO:0000256" key="9">
    <source>
        <dbReference type="ARBA" id="ARBA00023212"/>
    </source>
</evidence>
<feature type="compositionally biased region" description="Basic residues" evidence="11">
    <location>
        <begin position="1005"/>
        <end position="1014"/>
    </location>
</feature>
<evidence type="ECO:0000256" key="1">
    <source>
        <dbReference type="ARBA" id="ARBA00004186"/>
    </source>
</evidence>
<evidence type="ECO:0000256" key="7">
    <source>
        <dbReference type="ARBA" id="ARBA00023054"/>
    </source>
</evidence>
<dbReference type="PANTHER" id="PTHR47970">
    <property type="entry name" value="KINESIN-LIKE PROTEIN KIF11"/>
    <property type="match status" value="1"/>
</dbReference>
<evidence type="ECO:0000256" key="8">
    <source>
        <dbReference type="ARBA" id="ARBA00023175"/>
    </source>
</evidence>
<accession>A0A8E2DMX0</accession>
<feature type="compositionally biased region" description="Basic and acidic residues" evidence="11">
    <location>
        <begin position="863"/>
        <end position="880"/>
    </location>
</feature>
<keyword evidence="5 10" id="KW-0547">Nucleotide-binding</keyword>
<dbReference type="GO" id="GO:0008017">
    <property type="term" value="F:microtubule binding"/>
    <property type="evidence" value="ECO:0007669"/>
    <property type="project" value="InterPro"/>
</dbReference>
<proteinExistence type="inferred from homology"/>
<keyword evidence="2" id="KW-0963">Cytoplasm</keyword>
<dbReference type="EMBL" id="KV722448">
    <property type="protein sequence ID" value="OCH88588.1"/>
    <property type="molecule type" value="Genomic_DNA"/>
</dbReference>
<gene>
    <name evidence="13" type="ORF">OBBRIDRAFT_757844</name>
</gene>
<evidence type="ECO:0000256" key="4">
    <source>
        <dbReference type="ARBA" id="ARBA00022701"/>
    </source>
</evidence>
<dbReference type="GO" id="GO:0005876">
    <property type="term" value="C:spindle microtubule"/>
    <property type="evidence" value="ECO:0007669"/>
    <property type="project" value="TreeGrafter"/>
</dbReference>
<feature type="binding site" evidence="10">
    <location>
        <begin position="224"/>
        <end position="231"/>
    </location>
    <ligand>
        <name>ATP</name>
        <dbReference type="ChEBI" id="CHEBI:30616"/>
    </ligand>
</feature>
<feature type="region of interest" description="Disordered" evidence="11">
    <location>
        <begin position="728"/>
        <end position="970"/>
    </location>
</feature>
<dbReference type="OrthoDB" id="123929at2759"/>
<feature type="compositionally biased region" description="Low complexity" evidence="11">
    <location>
        <begin position="748"/>
        <end position="757"/>
    </location>
</feature>
<comment type="subcellular location">
    <subcellularLocation>
        <location evidence="1">Cytoplasm</location>
        <location evidence="1">Cytoskeleton</location>
        <location evidence="1">Spindle</location>
    </subcellularLocation>
</comment>
<organism evidence="13 14">
    <name type="scientific">Obba rivulosa</name>
    <dbReference type="NCBI Taxonomy" id="1052685"/>
    <lineage>
        <taxon>Eukaryota</taxon>
        <taxon>Fungi</taxon>
        <taxon>Dikarya</taxon>
        <taxon>Basidiomycota</taxon>
        <taxon>Agaricomycotina</taxon>
        <taxon>Agaricomycetes</taxon>
        <taxon>Polyporales</taxon>
        <taxon>Gelatoporiaceae</taxon>
        <taxon>Obba</taxon>
    </lineage>
</organism>
<dbReference type="GO" id="GO:0008574">
    <property type="term" value="F:plus-end-directed microtubule motor activity"/>
    <property type="evidence" value="ECO:0007669"/>
    <property type="project" value="TreeGrafter"/>
</dbReference>
<dbReference type="Proteomes" id="UP000250043">
    <property type="component" value="Unassembled WGS sequence"/>
</dbReference>
<evidence type="ECO:0000259" key="12">
    <source>
        <dbReference type="PROSITE" id="PS50067"/>
    </source>
</evidence>
<sequence>MFAAAGGGSHSNLEPVHPLTSSQDTSHCFTTLKSTMAGRGKTTTTRASTRVKTAASSVPTATRATRTASKLDTVQSEDTLKKTSTRKPLRSRENSPEARPATVAGSRKPTHLPQKTQVSKAASVVDVLLDMDHEPIKAFLRIRPQLGTGEPSSKPYLDLISNTSVSMNDPQAHSRMSSINPSSIYTFSHVFPSDTQQTEFFTHTTLPLVRDVLEGQNGLLFAYGVTNSGKTYTIQGGNASGSAGILPRTLDVIFNSIEGLHGDGRFRPVRLQGVELASEASDEPISFTDQCASSPALADILDDLSESDGDADTDPTVLKLDRNHEYTIWLSYAEVYNEKVYDLFANVDDPSSTVPASPQHRSGLSRPTSSFLNLPLPSSQSHPLLLTRKALPLKPCPPSDSGTSSADAASAGKYVAGLRQLRVHSAAQAKALLKLGQLHRRVFGTVANSQSSRSHALVAIKVLRVHRGERNDPTSIQTSRLTLVDLAGSERNKHTQTSGDRLREAGNINKSLMVLGQCMETLRVNQRAVARSLAVSGERMDTRDVKKALAIVPFRHSKLTEVLMDYFVGEGRAVMIVNVNPYDTGFDENSHVMKFAALARDVRTNPLVNAPRAVSALPKAKPTPSAARQIEAVPHKRKVTITTGGPGRKVSEAQLEVLEEDEEHDDSRDDEPVDPLVDALFDEIESLRAQLFQAELQCAIVEAETRDEVMQEMEARMHEMEQMFQRRLQREAERHEKKMDDKIDMLRRSGLVGSSRRQPASIADSDHFSQSETSEMEEVTEPEETDDDEDMEIEQDEGIAPVEWSDHSRSPSPLAGRGLKKGKAPTRIASGSTQGRYSTAESWMPEEQTDVTEPSSDEEDSQDPTHGEAPEQSAESKELPSRPSLKDLSPAMPKHVRPPPTAAPSPIFEADVRAGRAQAKPRPLRNASQRLASLEHHLEEMSLEESGRDSTVIVPNKKARKDAVKNGGPDVEYVPLPGEVETVKKKKRVLKRDPVESEPVELGRQLRRSVRGPR</sequence>
<keyword evidence="14" id="KW-1185">Reference proteome</keyword>
<evidence type="ECO:0000256" key="10">
    <source>
        <dbReference type="PROSITE-ProRule" id="PRU00283"/>
    </source>
</evidence>
<dbReference type="PANTHER" id="PTHR47970:SF29">
    <property type="entry name" value="KINESIN FAMILY MEMBER 20B"/>
    <property type="match status" value="1"/>
</dbReference>
<dbReference type="PROSITE" id="PS00411">
    <property type="entry name" value="KINESIN_MOTOR_1"/>
    <property type="match status" value="1"/>
</dbReference>
<feature type="compositionally biased region" description="Basic and acidic residues" evidence="11">
    <location>
        <begin position="728"/>
        <end position="747"/>
    </location>
</feature>
<dbReference type="GO" id="GO:0072686">
    <property type="term" value="C:mitotic spindle"/>
    <property type="evidence" value="ECO:0007669"/>
    <property type="project" value="TreeGrafter"/>
</dbReference>
<name>A0A8E2DMX0_9APHY</name>
<feature type="compositionally biased region" description="Polar residues" evidence="11">
    <location>
        <begin position="59"/>
        <end position="77"/>
    </location>
</feature>
<dbReference type="InterPro" id="IPR027417">
    <property type="entry name" value="P-loop_NTPase"/>
</dbReference>
<feature type="compositionally biased region" description="Polar residues" evidence="11">
    <location>
        <begin position="829"/>
        <end position="841"/>
    </location>
</feature>
<dbReference type="InterPro" id="IPR036961">
    <property type="entry name" value="Kinesin_motor_dom_sf"/>
</dbReference>
<evidence type="ECO:0000256" key="3">
    <source>
        <dbReference type="ARBA" id="ARBA00022553"/>
    </source>
</evidence>
<dbReference type="InterPro" id="IPR019821">
    <property type="entry name" value="Kinesin_motor_CS"/>
</dbReference>
<dbReference type="AlphaFoldDB" id="A0A8E2DMX0"/>
<feature type="compositionally biased region" description="Acidic residues" evidence="11">
    <location>
        <begin position="774"/>
        <end position="797"/>
    </location>
</feature>
<keyword evidence="6 10" id="KW-0067">ATP-binding</keyword>
<dbReference type="PROSITE" id="PS50067">
    <property type="entry name" value="KINESIN_MOTOR_2"/>
    <property type="match status" value="1"/>
</dbReference>
<dbReference type="PRINTS" id="PR00380">
    <property type="entry name" value="KINESINHEAVY"/>
</dbReference>
<keyword evidence="4" id="KW-0493">Microtubule</keyword>
<evidence type="ECO:0000256" key="11">
    <source>
        <dbReference type="SAM" id="MobiDB-lite"/>
    </source>
</evidence>
<feature type="domain" description="Kinesin motor" evidence="12">
    <location>
        <begin position="135"/>
        <end position="602"/>
    </location>
</feature>
<dbReference type="InterPro" id="IPR047149">
    <property type="entry name" value="KIF11-like"/>
</dbReference>
<feature type="compositionally biased region" description="Acidic residues" evidence="11">
    <location>
        <begin position="847"/>
        <end position="862"/>
    </location>
</feature>
<dbReference type="SMART" id="SM00129">
    <property type="entry name" value="KISc"/>
    <property type="match status" value="1"/>
</dbReference>
<protein>
    <submittedName>
        <fullName evidence="13">Kinesin-domain-containing protein</fullName>
    </submittedName>
</protein>
<feature type="region of interest" description="Disordered" evidence="11">
    <location>
        <begin position="37"/>
        <end position="117"/>
    </location>
</feature>
<dbReference type="GO" id="GO:0051231">
    <property type="term" value="P:spindle elongation"/>
    <property type="evidence" value="ECO:0007669"/>
    <property type="project" value="TreeGrafter"/>
</dbReference>
<keyword evidence="7" id="KW-0175">Coiled coil</keyword>
<evidence type="ECO:0000256" key="2">
    <source>
        <dbReference type="ARBA" id="ARBA00022490"/>
    </source>
</evidence>
<dbReference type="GO" id="GO:0005524">
    <property type="term" value="F:ATP binding"/>
    <property type="evidence" value="ECO:0007669"/>
    <property type="project" value="UniProtKB-UniRule"/>
</dbReference>
<comment type="similarity">
    <text evidence="10">Belongs to the TRAFAC class myosin-kinesin ATPase superfamily. Kinesin family.</text>
</comment>
<dbReference type="GO" id="GO:0090307">
    <property type="term" value="P:mitotic spindle assembly"/>
    <property type="evidence" value="ECO:0007669"/>
    <property type="project" value="TreeGrafter"/>
</dbReference>
<evidence type="ECO:0000313" key="13">
    <source>
        <dbReference type="EMBL" id="OCH88588.1"/>
    </source>
</evidence>
<feature type="compositionally biased region" description="Basic and acidic residues" evidence="11">
    <location>
        <begin position="933"/>
        <end position="948"/>
    </location>
</feature>
<feature type="region of interest" description="Disordered" evidence="11">
    <location>
        <begin position="1"/>
        <end position="25"/>
    </location>
</feature>
<feature type="compositionally biased region" description="Polar residues" evidence="11">
    <location>
        <begin position="351"/>
        <end position="371"/>
    </location>
</feature>
<dbReference type="GO" id="GO:0007018">
    <property type="term" value="P:microtubule-based movement"/>
    <property type="evidence" value="ECO:0007669"/>
    <property type="project" value="InterPro"/>
</dbReference>
<dbReference type="Gene3D" id="3.40.850.10">
    <property type="entry name" value="Kinesin motor domain"/>
    <property type="match status" value="1"/>
</dbReference>
<evidence type="ECO:0000256" key="6">
    <source>
        <dbReference type="ARBA" id="ARBA00022840"/>
    </source>
</evidence>
<dbReference type="InterPro" id="IPR001752">
    <property type="entry name" value="Kinesin_motor_dom"/>
</dbReference>
<feature type="non-terminal residue" evidence="13">
    <location>
        <position position="1014"/>
    </location>
</feature>
<feature type="region of interest" description="Disordered" evidence="11">
    <location>
        <begin position="992"/>
        <end position="1014"/>
    </location>
</feature>
<reference evidence="13 14" key="1">
    <citation type="submission" date="2016-07" db="EMBL/GenBank/DDBJ databases">
        <title>Draft genome of the white-rot fungus Obba rivulosa 3A-2.</title>
        <authorList>
            <consortium name="DOE Joint Genome Institute"/>
            <person name="Miettinen O."/>
            <person name="Riley R."/>
            <person name="Acob R."/>
            <person name="Barry K."/>
            <person name="Cullen D."/>
            <person name="De Vries R."/>
            <person name="Hainaut M."/>
            <person name="Hatakka A."/>
            <person name="Henrissat B."/>
            <person name="Hilden K."/>
            <person name="Kuo R."/>
            <person name="Labutti K."/>
            <person name="Lipzen A."/>
            <person name="Makela M.R."/>
            <person name="Sandor L."/>
            <person name="Spatafora J.W."/>
            <person name="Grigoriev I.V."/>
            <person name="Hibbett D.S."/>
        </authorList>
    </citation>
    <scope>NUCLEOTIDE SEQUENCE [LARGE SCALE GENOMIC DNA]</scope>
    <source>
        <strain evidence="13 14">3A-2</strain>
    </source>
</reference>
<feature type="compositionally biased region" description="Low complexity" evidence="11">
    <location>
        <begin position="37"/>
        <end position="58"/>
    </location>
</feature>
<keyword evidence="3" id="KW-0597">Phosphoprotein</keyword>
<evidence type="ECO:0000256" key="5">
    <source>
        <dbReference type="ARBA" id="ARBA00022741"/>
    </source>
</evidence>
<keyword evidence="9" id="KW-0206">Cytoskeleton</keyword>
<dbReference type="GO" id="GO:0005634">
    <property type="term" value="C:nucleus"/>
    <property type="evidence" value="ECO:0007669"/>
    <property type="project" value="TreeGrafter"/>
</dbReference>
<feature type="region of interest" description="Disordered" evidence="11">
    <location>
        <begin position="351"/>
        <end position="373"/>
    </location>
</feature>